<proteinExistence type="predicted"/>
<dbReference type="Pfam" id="PF02698">
    <property type="entry name" value="DUF218"/>
    <property type="match status" value="1"/>
</dbReference>
<dbReference type="PANTHER" id="PTHR30336">
    <property type="entry name" value="INNER MEMBRANE PROTEIN, PROBABLE PERMEASE"/>
    <property type="match status" value="1"/>
</dbReference>
<dbReference type="InterPro" id="IPR014729">
    <property type="entry name" value="Rossmann-like_a/b/a_fold"/>
</dbReference>
<dbReference type="EMBL" id="CP002299">
    <property type="protein sequence ID" value="ADP84678.1"/>
    <property type="molecule type" value="Genomic_DNA"/>
</dbReference>
<evidence type="ECO:0000313" key="3">
    <source>
        <dbReference type="Proteomes" id="UP000002484"/>
    </source>
</evidence>
<dbReference type="Gene3D" id="3.40.50.620">
    <property type="entry name" value="HUPs"/>
    <property type="match status" value="1"/>
</dbReference>
<dbReference type="CDD" id="cd06259">
    <property type="entry name" value="YdcF-like"/>
    <property type="match status" value="1"/>
</dbReference>
<dbReference type="KEGG" id="fri:FraEuI1c_6708"/>
<dbReference type="PANTHER" id="PTHR30336:SF20">
    <property type="entry name" value="DUF218 DOMAIN-CONTAINING PROTEIN"/>
    <property type="match status" value="1"/>
</dbReference>
<dbReference type="eggNOG" id="COG1434">
    <property type="taxonomic scope" value="Bacteria"/>
</dbReference>
<dbReference type="InterPro" id="IPR003848">
    <property type="entry name" value="DUF218"/>
</dbReference>
<dbReference type="GO" id="GO:0005886">
    <property type="term" value="C:plasma membrane"/>
    <property type="evidence" value="ECO:0007669"/>
    <property type="project" value="TreeGrafter"/>
</dbReference>
<accession>E3JB57</accession>
<feature type="domain" description="DUF218" evidence="1">
    <location>
        <begin position="48"/>
        <end position="165"/>
    </location>
</feature>
<dbReference type="OrthoDB" id="3259960at2"/>
<dbReference type="AlphaFoldDB" id="E3JB57"/>
<keyword evidence="3" id="KW-1185">Reference proteome</keyword>
<dbReference type="RefSeq" id="WP_013427789.1">
    <property type="nucleotide sequence ID" value="NC_014666.1"/>
</dbReference>
<organism evidence="2 3">
    <name type="scientific">Pseudofrankia inefficax (strain DSM 45817 / CECT 9037 / DDB 130130 / EuI1c)</name>
    <name type="common">Frankia inefficax</name>
    <dbReference type="NCBI Taxonomy" id="298654"/>
    <lineage>
        <taxon>Bacteria</taxon>
        <taxon>Bacillati</taxon>
        <taxon>Actinomycetota</taxon>
        <taxon>Actinomycetes</taxon>
        <taxon>Frankiales</taxon>
        <taxon>Frankiaceae</taxon>
        <taxon>Pseudofrankia</taxon>
    </lineage>
</organism>
<dbReference type="HOGENOM" id="CLU_096442_0_0_11"/>
<sequence precursor="true">MPVAWWVAFAAVGMVVLAACAVELTHWTASRRHFPDPPAKTGADDQTEVIVVLGCPTRHNGNVSANQQWRTKIAVRSRRRRTDSLLVFTGAATLGAAVAEADTMAGYARSALGVAEELIVSEASSRSTRENLAFSTPQLEQATVIRIASNPLHAARARRYLRQSRPDLFARLARTRDYRPFEHPWLKLNSAFYELGRPILRRQFPKLRDRFQGRTRPKP</sequence>
<dbReference type="Proteomes" id="UP000002484">
    <property type="component" value="Chromosome"/>
</dbReference>
<reference evidence="2 3" key="1">
    <citation type="submission" date="2010-10" db="EMBL/GenBank/DDBJ databases">
        <title>Complete sequence of Frankia sp. EuI1c.</title>
        <authorList>
            <consortium name="US DOE Joint Genome Institute"/>
            <person name="Lucas S."/>
            <person name="Copeland A."/>
            <person name="Lapidus A."/>
            <person name="Cheng J.-F."/>
            <person name="Bruce D."/>
            <person name="Goodwin L."/>
            <person name="Pitluck S."/>
            <person name="Chertkov O."/>
            <person name="Detter J.C."/>
            <person name="Han C."/>
            <person name="Tapia R."/>
            <person name="Land M."/>
            <person name="Hauser L."/>
            <person name="Jeffries C."/>
            <person name="Kyrpides N."/>
            <person name="Ivanova N."/>
            <person name="Mikhailova N."/>
            <person name="Beauchemin N."/>
            <person name="Sen A."/>
            <person name="Sur S.A."/>
            <person name="Gtari M."/>
            <person name="Wall L."/>
            <person name="Tisa L."/>
            <person name="Woyke T."/>
        </authorList>
    </citation>
    <scope>NUCLEOTIDE SEQUENCE [LARGE SCALE GENOMIC DNA]</scope>
    <source>
        <strain evidence="3">DSM 45817 / CECT 9037 / EuI1c</strain>
    </source>
</reference>
<dbReference type="InterPro" id="IPR051599">
    <property type="entry name" value="Cell_Envelope_Assoc"/>
</dbReference>
<dbReference type="InParanoid" id="E3JB57"/>
<gene>
    <name evidence="2" type="ordered locus">FraEuI1c_6708</name>
</gene>
<protein>
    <recommendedName>
        <fullName evidence="1">DUF218 domain-containing protein</fullName>
    </recommendedName>
</protein>
<name>E3JB57_PSEI1</name>
<dbReference type="STRING" id="298654.FraEuI1c_6708"/>
<evidence type="ECO:0000313" key="2">
    <source>
        <dbReference type="EMBL" id="ADP84678.1"/>
    </source>
</evidence>
<evidence type="ECO:0000259" key="1">
    <source>
        <dbReference type="Pfam" id="PF02698"/>
    </source>
</evidence>